<organism evidence="1 2">
    <name type="scientific">Kriegella aquimaris</name>
    <dbReference type="NCBI Taxonomy" id="192904"/>
    <lineage>
        <taxon>Bacteria</taxon>
        <taxon>Pseudomonadati</taxon>
        <taxon>Bacteroidota</taxon>
        <taxon>Flavobacteriia</taxon>
        <taxon>Flavobacteriales</taxon>
        <taxon>Flavobacteriaceae</taxon>
        <taxon>Kriegella</taxon>
    </lineage>
</organism>
<protein>
    <submittedName>
        <fullName evidence="1">Uncharacterized protein</fullName>
    </submittedName>
</protein>
<evidence type="ECO:0000313" key="2">
    <source>
        <dbReference type="Proteomes" id="UP000199440"/>
    </source>
</evidence>
<keyword evidence="2" id="KW-1185">Reference proteome</keyword>
<dbReference type="STRING" id="192904.SAMN04488514_105241"/>
<reference evidence="1 2" key="1">
    <citation type="submission" date="2016-10" db="EMBL/GenBank/DDBJ databases">
        <authorList>
            <person name="de Groot N.N."/>
        </authorList>
    </citation>
    <scope>NUCLEOTIDE SEQUENCE [LARGE SCALE GENOMIC DNA]</scope>
    <source>
        <strain evidence="1 2">DSM 19886</strain>
    </source>
</reference>
<sequence length="99" mass="11444">MIPPYTETKLFFDKYLTAVTTATQVDGYSSNFYAPKNLLCCELLQSNNWSKLGINVNLILNFLSLYERFSLGRLPKFLKAIKTIVVYDYTQNSTLVIRF</sequence>
<dbReference type="Proteomes" id="UP000199440">
    <property type="component" value="Unassembled WGS sequence"/>
</dbReference>
<accession>A0A1G9QWC6</accession>
<name>A0A1G9QWC6_9FLAO</name>
<proteinExistence type="predicted"/>
<dbReference type="AlphaFoldDB" id="A0A1G9QWC6"/>
<evidence type="ECO:0000313" key="1">
    <source>
        <dbReference type="EMBL" id="SDM15309.1"/>
    </source>
</evidence>
<dbReference type="EMBL" id="FNGV01000005">
    <property type="protein sequence ID" value="SDM15309.1"/>
    <property type="molecule type" value="Genomic_DNA"/>
</dbReference>
<gene>
    <name evidence="1" type="ORF">SAMN04488514_105241</name>
</gene>